<dbReference type="Pfam" id="PF00665">
    <property type="entry name" value="rve"/>
    <property type="match status" value="1"/>
</dbReference>
<dbReference type="GO" id="GO:0016787">
    <property type="term" value="F:hydrolase activity"/>
    <property type="evidence" value="ECO:0007669"/>
    <property type="project" value="UniProtKB-KW"/>
</dbReference>
<evidence type="ECO:0000313" key="9">
    <source>
        <dbReference type="Proteomes" id="UP000537039"/>
    </source>
</evidence>
<sequence>RGLTPNQKWQTDFTLCEQLRPQPWLCVTVDTCSGMIIATSHRKTTAKAAQQHWVTAIAWLGCPESIKTDNGSCFTANSTKQWAHRWGIQLITGIPYNSTGQAIVE</sequence>
<feature type="domain" description="Integrase catalytic" evidence="7">
    <location>
        <begin position="1"/>
        <end position="105"/>
    </location>
</feature>
<dbReference type="AlphaFoldDB" id="A0A7L0AVT1"/>
<evidence type="ECO:0000256" key="6">
    <source>
        <dbReference type="ARBA" id="ARBA00022918"/>
    </source>
</evidence>
<keyword evidence="4" id="KW-0255">Endonuclease</keyword>
<dbReference type="GO" id="GO:0004519">
    <property type="term" value="F:endonuclease activity"/>
    <property type="evidence" value="ECO:0007669"/>
    <property type="project" value="UniProtKB-KW"/>
</dbReference>
<comment type="caution">
    <text evidence="8">The sequence shown here is derived from an EMBL/GenBank/DDBJ whole genome shotgun (WGS) entry which is preliminary data.</text>
</comment>
<keyword evidence="9" id="KW-1185">Reference proteome</keyword>
<keyword evidence="5" id="KW-0378">Hydrolase</keyword>
<evidence type="ECO:0000256" key="5">
    <source>
        <dbReference type="ARBA" id="ARBA00022801"/>
    </source>
</evidence>
<keyword evidence="2" id="KW-0548">Nucleotidyltransferase</keyword>
<proteinExistence type="predicted"/>
<evidence type="ECO:0000256" key="3">
    <source>
        <dbReference type="ARBA" id="ARBA00022722"/>
    </source>
</evidence>
<protein>
    <submittedName>
        <fullName evidence="8">POK25 protein</fullName>
    </submittedName>
</protein>
<dbReference type="GO" id="GO:0015074">
    <property type="term" value="P:DNA integration"/>
    <property type="evidence" value="ECO:0007669"/>
    <property type="project" value="InterPro"/>
</dbReference>
<dbReference type="EMBL" id="VXAE01008011">
    <property type="protein sequence ID" value="NXJ36679.1"/>
    <property type="molecule type" value="Genomic_DNA"/>
</dbReference>
<organism evidence="8 9">
    <name type="scientific">Ciconia maguari</name>
    <dbReference type="NCBI Taxonomy" id="52777"/>
    <lineage>
        <taxon>Eukaryota</taxon>
        <taxon>Metazoa</taxon>
        <taxon>Chordata</taxon>
        <taxon>Craniata</taxon>
        <taxon>Vertebrata</taxon>
        <taxon>Euteleostomi</taxon>
        <taxon>Archelosauria</taxon>
        <taxon>Archosauria</taxon>
        <taxon>Dinosauria</taxon>
        <taxon>Saurischia</taxon>
        <taxon>Theropoda</taxon>
        <taxon>Coelurosauria</taxon>
        <taxon>Aves</taxon>
        <taxon>Neognathae</taxon>
        <taxon>Neoaves</taxon>
        <taxon>Aequornithes</taxon>
        <taxon>Ciconiiformes</taxon>
        <taxon>Ciconiidae</taxon>
        <taxon>Ciconia</taxon>
    </lineage>
</organism>
<dbReference type="PANTHER" id="PTHR41694:SF3">
    <property type="entry name" value="RNA-DIRECTED DNA POLYMERASE-RELATED"/>
    <property type="match status" value="1"/>
</dbReference>
<dbReference type="Gene3D" id="3.30.420.10">
    <property type="entry name" value="Ribonuclease H-like superfamily/Ribonuclease H"/>
    <property type="match status" value="1"/>
</dbReference>
<evidence type="ECO:0000256" key="4">
    <source>
        <dbReference type="ARBA" id="ARBA00022759"/>
    </source>
</evidence>
<dbReference type="GO" id="GO:0035613">
    <property type="term" value="F:RNA stem-loop binding"/>
    <property type="evidence" value="ECO:0007669"/>
    <property type="project" value="TreeGrafter"/>
</dbReference>
<dbReference type="InterPro" id="IPR001584">
    <property type="entry name" value="Integrase_cat-core"/>
</dbReference>
<keyword evidence="6" id="KW-0695">RNA-directed DNA polymerase</keyword>
<accession>A0A7L0AVT1</accession>
<feature type="non-terminal residue" evidence="8">
    <location>
        <position position="1"/>
    </location>
</feature>
<dbReference type="PANTHER" id="PTHR41694">
    <property type="entry name" value="ENDOGENOUS RETROVIRUS GROUP K MEMBER POL PROTEIN"/>
    <property type="match status" value="1"/>
</dbReference>
<reference evidence="8 9" key="1">
    <citation type="submission" date="2019-09" db="EMBL/GenBank/DDBJ databases">
        <title>Bird 10,000 Genomes (B10K) Project - Family phase.</title>
        <authorList>
            <person name="Zhang G."/>
        </authorList>
    </citation>
    <scope>NUCLEOTIDE SEQUENCE [LARGE SCALE GENOMIC DNA]</scope>
    <source>
        <strain evidence="8">B10K-DU-001-47</strain>
        <tissue evidence="8">Muscle</tissue>
    </source>
</reference>
<dbReference type="InterPro" id="IPR012337">
    <property type="entry name" value="RNaseH-like_sf"/>
</dbReference>
<name>A0A7L0AVT1_9AVES</name>
<feature type="non-terminal residue" evidence="8">
    <location>
        <position position="105"/>
    </location>
</feature>
<evidence type="ECO:0000259" key="7">
    <source>
        <dbReference type="PROSITE" id="PS50994"/>
    </source>
</evidence>
<keyword evidence="3" id="KW-0540">Nuclease</keyword>
<gene>
    <name evidence="8" type="primary">Ervk25_0</name>
    <name evidence="8" type="ORF">CICMAG_R14565</name>
</gene>
<keyword evidence="1" id="KW-0808">Transferase</keyword>
<evidence type="ECO:0000313" key="8">
    <source>
        <dbReference type="EMBL" id="NXJ36679.1"/>
    </source>
</evidence>
<dbReference type="GO" id="GO:0003964">
    <property type="term" value="F:RNA-directed DNA polymerase activity"/>
    <property type="evidence" value="ECO:0007669"/>
    <property type="project" value="UniProtKB-KW"/>
</dbReference>
<dbReference type="InterPro" id="IPR036397">
    <property type="entry name" value="RNaseH_sf"/>
</dbReference>
<evidence type="ECO:0000256" key="1">
    <source>
        <dbReference type="ARBA" id="ARBA00022679"/>
    </source>
</evidence>
<dbReference type="Proteomes" id="UP000537039">
    <property type="component" value="Unassembled WGS sequence"/>
</dbReference>
<dbReference type="PROSITE" id="PS50994">
    <property type="entry name" value="INTEGRASE"/>
    <property type="match status" value="1"/>
</dbReference>
<dbReference type="SUPFAM" id="SSF53098">
    <property type="entry name" value="Ribonuclease H-like"/>
    <property type="match status" value="1"/>
</dbReference>
<evidence type="ECO:0000256" key="2">
    <source>
        <dbReference type="ARBA" id="ARBA00022695"/>
    </source>
</evidence>